<dbReference type="AlphaFoldDB" id="A0A2N5XMJ5"/>
<dbReference type="GO" id="GO:0016787">
    <property type="term" value="F:hydrolase activity"/>
    <property type="evidence" value="ECO:0007669"/>
    <property type="project" value="UniProtKB-KW"/>
</dbReference>
<accession>A0A2N5XMJ5</accession>
<keyword evidence="2" id="KW-1185">Reference proteome</keyword>
<dbReference type="InterPro" id="IPR011227">
    <property type="entry name" value="UCP029730"/>
</dbReference>
<protein>
    <submittedName>
        <fullName evidence="1">N-formylglutamate amidohydrolase</fullName>
    </submittedName>
</protein>
<dbReference type="RefSeq" id="WP_101535404.1">
    <property type="nucleotide sequence ID" value="NZ_PKUQ01000047.1"/>
</dbReference>
<reference evidence="1 2" key="1">
    <citation type="submission" date="2018-01" db="EMBL/GenBank/DDBJ databases">
        <title>The draft genome sequence of Cohaesibacter sp. H1304.</title>
        <authorList>
            <person name="Wang N.-N."/>
            <person name="Du Z.-J."/>
        </authorList>
    </citation>
    <scope>NUCLEOTIDE SEQUENCE [LARGE SCALE GENOMIC DNA]</scope>
    <source>
        <strain evidence="1 2">H1304</strain>
    </source>
</reference>
<evidence type="ECO:0000313" key="1">
    <source>
        <dbReference type="EMBL" id="PLW75702.1"/>
    </source>
</evidence>
<dbReference type="Proteomes" id="UP000234881">
    <property type="component" value="Unassembled WGS sequence"/>
</dbReference>
<evidence type="ECO:0000313" key="2">
    <source>
        <dbReference type="Proteomes" id="UP000234881"/>
    </source>
</evidence>
<dbReference type="SUPFAM" id="SSF53187">
    <property type="entry name" value="Zn-dependent exopeptidases"/>
    <property type="match status" value="1"/>
</dbReference>
<comment type="caution">
    <text evidence="1">The sequence shown here is derived from an EMBL/GenBank/DDBJ whole genome shotgun (WGS) entry which is preliminary data.</text>
</comment>
<dbReference type="PIRSF" id="PIRSF029730">
    <property type="entry name" value="UCP029730"/>
    <property type="match status" value="1"/>
</dbReference>
<name>A0A2N5XMJ5_9HYPH</name>
<dbReference type="EMBL" id="PKUQ01000047">
    <property type="protein sequence ID" value="PLW75702.1"/>
    <property type="molecule type" value="Genomic_DNA"/>
</dbReference>
<keyword evidence="1" id="KW-0378">Hydrolase</keyword>
<dbReference type="Gene3D" id="3.40.630.40">
    <property type="entry name" value="Zn-dependent exopeptidases"/>
    <property type="match status" value="1"/>
</dbReference>
<proteinExistence type="predicted"/>
<organism evidence="1 2">
    <name type="scientific">Cohaesibacter celericrescens</name>
    <dbReference type="NCBI Taxonomy" id="2067669"/>
    <lineage>
        <taxon>Bacteria</taxon>
        <taxon>Pseudomonadati</taxon>
        <taxon>Pseudomonadota</taxon>
        <taxon>Alphaproteobacteria</taxon>
        <taxon>Hyphomicrobiales</taxon>
        <taxon>Cohaesibacteraceae</taxon>
    </lineage>
</organism>
<dbReference type="Pfam" id="PF05013">
    <property type="entry name" value="FGase"/>
    <property type="match status" value="1"/>
</dbReference>
<gene>
    <name evidence="1" type="ORF">C0081_18865</name>
</gene>
<dbReference type="InterPro" id="IPR007709">
    <property type="entry name" value="N-FG_amidohydro"/>
</dbReference>
<dbReference type="OrthoDB" id="9815326at2"/>
<sequence length="261" mass="28879">MTIRTWSPIQFHGTSGKAPFVLLCEHAAKDIPQELGNLGLDPEARASHAAWDIGALDVATGLSQLLDAPLVAGGVSRLVYDCNRPLQAPDCMPVKSEVFSIPGNKDLTDDERQLRFALVHEPFHSAAQDLIRAQIKRSKTPVTVLTIHSFTPVYNGGQRLVELGFLFDKNSGFSDAIQTIEQERGRFKSALNEPYDATDGVTYSLRKHAEDLDLDATMIEIRNDLINTQDKAKEMADHLAQSILQAHETLHQDRQRKANAS</sequence>